<dbReference type="Pfam" id="PF13556">
    <property type="entry name" value="HTH_30"/>
    <property type="match status" value="1"/>
</dbReference>
<dbReference type="InterPro" id="IPR025736">
    <property type="entry name" value="PucR_C-HTH_dom"/>
</dbReference>
<comment type="caution">
    <text evidence="2">The sequence shown here is derived from an EMBL/GenBank/DDBJ whole genome shotgun (WGS) entry which is preliminary data.</text>
</comment>
<dbReference type="InterPro" id="IPR051448">
    <property type="entry name" value="CdaR-like_regulators"/>
</dbReference>
<dbReference type="InterPro" id="IPR042070">
    <property type="entry name" value="PucR_C-HTH_sf"/>
</dbReference>
<evidence type="ECO:0000313" key="3">
    <source>
        <dbReference type="Proteomes" id="UP000724672"/>
    </source>
</evidence>
<feature type="domain" description="PucR C-terminal helix-turn-helix" evidence="1">
    <location>
        <begin position="451"/>
        <end position="506"/>
    </location>
</feature>
<dbReference type="Gene3D" id="1.10.10.2840">
    <property type="entry name" value="PucR C-terminal helix-turn-helix domain"/>
    <property type="match status" value="1"/>
</dbReference>
<reference evidence="2" key="1">
    <citation type="submission" date="2019-12" db="EMBL/GenBank/DDBJ databases">
        <title>Clostridiaceae gen. nov. sp. nov., isolated from sediment in Xinjiang, China.</title>
        <authorList>
            <person name="Zhang R."/>
        </authorList>
    </citation>
    <scope>NUCLEOTIDE SEQUENCE</scope>
    <source>
        <strain evidence="2">D2Q-11</strain>
    </source>
</reference>
<protein>
    <submittedName>
        <fullName evidence="2">Helix-turn-helix domain-containing protein</fullName>
    </submittedName>
</protein>
<evidence type="ECO:0000259" key="1">
    <source>
        <dbReference type="Pfam" id="PF13556"/>
    </source>
</evidence>
<name>A0A942URS9_9FIRM</name>
<dbReference type="PANTHER" id="PTHR33744">
    <property type="entry name" value="CARBOHYDRATE DIACID REGULATOR"/>
    <property type="match status" value="1"/>
</dbReference>
<dbReference type="EMBL" id="WSFT01000028">
    <property type="protein sequence ID" value="MBS4538064.1"/>
    <property type="molecule type" value="Genomic_DNA"/>
</dbReference>
<dbReference type="Proteomes" id="UP000724672">
    <property type="component" value="Unassembled WGS sequence"/>
</dbReference>
<dbReference type="AlphaFoldDB" id="A0A942URS9"/>
<sequence length="514" mass="60296">MSMNFLNLYNSINQKNNIKIFNYNSLQDILDIRLITKNQKIFSDNILYIGNSSDINLSMLSSKCFYVIVDSNKNNLENIKFEDFNIILLSDNIDLFLLFNEIQDIYNEELKIMKNSAILLNSLIQGKGLNYLINISSKILNNPLIFIDASFKIISYSSTYEITDKLWNENIHAGYCSYEFINEVKKLKSVKNSPNNNEPYIVTCDKSPIRRLVSKVFIKNSLVGYIIVLESFTLFENKNENLLPIISNVISEELLTNKFFNKSKGAVYESFFLELLENNIKDERIKQERLKSINFNYNNSLYVFVIDISNYKTNNSSDFLRNSLENLFPNSKSLFYKDNIILISESNKNNEISKSKIDKFILFAKKENLISGISESFDNILDFKKYYIQALNALNIGKKLSLNDSIFFYDDLRFFDLISEFHNKNEMLKFCTPNVLKLKEYDEKHNKDYFNTLYNYLKHNQNINLTSKSLFIHRNTISYRINKIEEILDMDLKDGENIFKVNYSMKIIKYLSVS</sequence>
<dbReference type="PANTHER" id="PTHR33744:SF1">
    <property type="entry name" value="DNA-BINDING TRANSCRIPTIONAL ACTIVATOR ADER"/>
    <property type="match status" value="1"/>
</dbReference>
<organism evidence="2 3">
    <name type="scientific">Anaeromonas frigoriresistens</name>
    <dbReference type="NCBI Taxonomy" id="2683708"/>
    <lineage>
        <taxon>Bacteria</taxon>
        <taxon>Bacillati</taxon>
        <taxon>Bacillota</taxon>
        <taxon>Tissierellia</taxon>
        <taxon>Tissierellales</taxon>
        <taxon>Thermohalobacteraceae</taxon>
        <taxon>Anaeromonas</taxon>
    </lineage>
</organism>
<dbReference type="RefSeq" id="WP_203365989.1">
    <property type="nucleotide sequence ID" value="NZ_WSFT01000028.1"/>
</dbReference>
<gene>
    <name evidence="2" type="ORF">GOQ27_06295</name>
</gene>
<evidence type="ECO:0000313" key="2">
    <source>
        <dbReference type="EMBL" id="MBS4538064.1"/>
    </source>
</evidence>
<proteinExistence type="predicted"/>
<accession>A0A942URS9</accession>
<keyword evidence="3" id="KW-1185">Reference proteome</keyword>